<reference evidence="2 3" key="1">
    <citation type="submission" date="2017-11" db="EMBL/GenBank/DDBJ databases">
        <title>De novo assembly and phasing of dikaryotic genomes from two isolates of Puccinia coronata f. sp. avenae, the causal agent of oat crown rust.</title>
        <authorList>
            <person name="Miller M.E."/>
            <person name="Zhang Y."/>
            <person name="Omidvar V."/>
            <person name="Sperschneider J."/>
            <person name="Schwessinger B."/>
            <person name="Raley C."/>
            <person name="Palmer J.M."/>
            <person name="Garnica D."/>
            <person name="Upadhyaya N."/>
            <person name="Rathjen J."/>
            <person name="Taylor J.M."/>
            <person name="Park R.F."/>
            <person name="Dodds P.N."/>
            <person name="Hirsch C.D."/>
            <person name="Kianian S.F."/>
            <person name="Figueroa M."/>
        </authorList>
    </citation>
    <scope>NUCLEOTIDE SEQUENCE [LARGE SCALE GENOMIC DNA]</scope>
    <source>
        <strain evidence="2">12SD80</strain>
    </source>
</reference>
<evidence type="ECO:0000313" key="3">
    <source>
        <dbReference type="Proteomes" id="UP000235392"/>
    </source>
</evidence>
<accession>A0A2N5TRK6</accession>
<evidence type="ECO:0000256" key="1">
    <source>
        <dbReference type="SAM" id="MobiDB-lite"/>
    </source>
</evidence>
<name>A0A2N5TRK6_9BASI</name>
<evidence type="ECO:0000313" key="2">
    <source>
        <dbReference type="EMBL" id="PLW28097.1"/>
    </source>
</evidence>
<sequence length="328" mass="36790">MSAPTLTGTTVESPHKTKRKSKDPQDSLADSSSDDQDTDDDRKTVIADNPFKKVLRDFPTEEDSNMTIAAPYDPDEHDVKPDISALVPHPSNWEELRACVLRRSTPHIRFRATWDGIKATPRGNLEEQKAEIFARPSSNEPKNTWTGPTNTSSISPRMMRCSSRASTNSPYPPEEDRKTLARYLRFKVHLPACGPINPADTPADIKRKYPLMIDQGAVVTPRWTKAEYNLVKHNGEKFNGHLTFNGDLTYYLTEIPRGEVPTRLWRGGAVGHLLGKICDWPVRLELLSTCSVCGSEDHKGQRCVYEDILAGRPVSIEIPTNEIMEISP</sequence>
<dbReference type="EMBL" id="PGCI01000378">
    <property type="protein sequence ID" value="PLW28097.1"/>
    <property type="molecule type" value="Genomic_DNA"/>
</dbReference>
<organism evidence="2 3">
    <name type="scientific">Puccinia coronata f. sp. avenae</name>
    <dbReference type="NCBI Taxonomy" id="200324"/>
    <lineage>
        <taxon>Eukaryota</taxon>
        <taxon>Fungi</taxon>
        <taxon>Dikarya</taxon>
        <taxon>Basidiomycota</taxon>
        <taxon>Pucciniomycotina</taxon>
        <taxon>Pucciniomycetes</taxon>
        <taxon>Pucciniales</taxon>
        <taxon>Pucciniaceae</taxon>
        <taxon>Puccinia</taxon>
    </lineage>
</organism>
<proteinExistence type="predicted"/>
<dbReference type="AlphaFoldDB" id="A0A2N5TRK6"/>
<feature type="region of interest" description="Disordered" evidence="1">
    <location>
        <begin position="1"/>
        <end position="65"/>
    </location>
</feature>
<feature type="compositionally biased region" description="Basic and acidic residues" evidence="1">
    <location>
        <begin position="40"/>
        <end position="59"/>
    </location>
</feature>
<feature type="compositionally biased region" description="Polar residues" evidence="1">
    <location>
        <begin position="137"/>
        <end position="155"/>
    </location>
</feature>
<feature type="region of interest" description="Disordered" evidence="1">
    <location>
        <begin position="137"/>
        <end position="156"/>
    </location>
</feature>
<dbReference type="Proteomes" id="UP000235392">
    <property type="component" value="Unassembled WGS sequence"/>
</dbReference>
<gene>
    <name evidence="2" type="ORF">PCASD_22482</name>
</gene>
<protein>
    <submittedName>
        <fullName evidence="2">Uncharacterized protein</fullName>
    </submittedName>
</protein>
<comment type="caution">
    <text evidence="2">The sequence shown here is derived from an EMBL/GenBank/DDBJ whole genome shotgun (WGS) entry which is preliminary data.</text>
</comment>
<feature type="compositionally biased region" description="Polar residues" evidence="1">
    <location>
        <begin position="1"/>
        <end position="12"/>
    </location>
</feature>